<dbReference type="Proteomes" id="UP000002051">
    <property type="component" value="Chromosome 4"/>
</dbReference>
<dbReference type="PANTHER" id="PTHR33018:SF37">
    <property type="entry name" value="TRANSPOSASE TNP1_EN_SPM-LIKE DOMAIN-CONTAINING PROTEIN"/>
    <property type="match status" value="1"/>
</dbReference>
<keyword evidence="3" id="KW-1185">Reference proteome</keyword>
<reference evidence="2" key="3">
    <citation type="submission" date="2015-04" db="UniProtKB">
        <authorList>
            <consortium name="EnsemblPlants"/>
        </authorList>
    </citation>
    <scope>IDENTIFICATION</scope>
    <source>
        <strain evidence="2">cv. Jemalong A17</strain>
    </source>
</reference>
<evidence type="ECO:0000313" key="2">
    <source>
        <dbReference type="EnsemblPlants" id="KEH30285"/>
    </source>
</evidence>
<evidence type="ECO:0000313" key="3">
    <source>
        <dbReference type="Proteomes" id="UP000002051"/>
    </source>
</evidence>
<gene>
    <name evidence="1" type="ordered locus">MTR_4g066310</name>
</gene>
<dbReference type="AlphaFoldDB" id="A0A072UWQ6"/>
<dbReference type="PANTHER" id="PTHR33018">
    <property type="entry name" value="OS10G0338966 PROTEIN-RELATED"/>
    <property type="match status" value="1"/>
</dbReference>
<protein>
    <submittedName>
        <fullName evidence="1 2">Uncharacterized protein</fullName>
    </submittedName>
</protein>
<reference evidence="1 3" key="2">
    <citation type="journal article" date="2014" name="BMC Genomics">
        <title>An improved genome release (version Mt4.0) for the model legume Medicago truncatula.</title>
        <authorList>
            <person name="Tang H."/>
            <person name="Krishnakumar V."/>
            <person name="Bidwell S."/>
            <person name="Rosen B."/>
            <person name="Chan A."/>
            <person name="Zhou S."/>
            <person name="Gentzbittel L."/>
            <person name="Childs K.L."/>
            <person name="Yandell M."/>
            <person name="Gundlach H."/>
            <person name="Mayer K.F."/>
            <person name="Schwartz D.C."/>
            <person name="Town C.D."/>
        </authorList>
    </citation>
    <scope>GENOME REANNOTATION</scope>
    <source>
        <strain evidence="1">A17</strain>
        <strain evidence="2 3">cv. Jemalong A17</strain>
    </source>
</reference>
<dbReference type="HOGENOM" id="CLU_1374055_0_0_1"/>
<accession>A0A072UWQ6</accession>
<reference evidence="1 3" key="1">
    <citation type="journal article" date="2011" name="Nature">
        <title>The Medicago genome provides insight into the evolution of rhizobial symbioses.</title>
        <authorList>
            <person name="Young N.D."/>
            <person name="Debelle F."/>
            <person name="Oldroyd G.E."/>
            <person name="Geurts R."/>
            <person name="Cannon S.B."/>
            <person name="Udvardi M.K."/>
            <person name="Benedito V.A."/>
            <person name="Mayer K.F."/>
            <person name="Gouzy J."/>
            <person name="Schoof H."/>
            <person name="Van de Peer Y."/>
            <person name="Proost S."/>
            <person name="Cook D.R."/>
            <person name="Meyers B.C."/>
            <person name="Spannagl M."/>
            <person name="Cheung F."/>
            <person name="De Mita S."/>
            <person name="Krishnakumar V."/>
            <person name="Gundlach H."/>
            <person name="Zhou S."/>
            <person name="Mudge J."/>
            <person name="Bharti A.K."/>
            <person name="Murray J.D."/>
            <person name="Naoumkina M.A."/>
            <person name="Rosen B."/>
            <person name="Silverstein K.A."/>
            <person name="Tang H."/>
            <person name="Rombauts S."/>
            <person name="Zhao P.X."/>
            <person name="Zhou P."/>
            <person name="Barbe V."/>
            <person name="Bardou P."/>
            <person name="Bechner M."/>
            <person name="Bellec A."/>
            <person name="Berger A."/>
            <person name="Berges H."/>
            <person name="Bidwell S."/>
            <person name="Bisseling T."/>
            <person name="Choisne N."/>
            <person name="Couloux A."/>
            <person name="Denny R."/>
            <person name="Deshpande S."/>
            <person name="Dai X."/>
            <person name="Doyle J.J."/>
            <person name="Dudez A.M."/>
            <person name="Farmer A.D."/>
            <person name="Fouteau S."/>
            <person name="Franken C."/>
            <person name="Gibelin C."/>
            <person name="Gish J."/>
            <person name="Goldstein S."/>
            <person name="Gonzalez A.J."/>
            <person name="Green P.J."/>
            <person name="Hallab A."/>
            <person name="Hartog M."/>
            <person name="Hua A."/>
            <person name="Humphray S.J."/>
            <person name="Jeong D.H."/>
            <person name="Jing Y."/>
            <person name="Jocker A."/>
            <person name="Kenton S.M."/>
            <person name="Kim D.J."/>
            <person name="Klee K."/>
            <person name="Lai H."/>
            <person name="Lang C."/>
            <person name="Lin S."/>
            <person name="Macmil S.L."/>
            <person name="Magdelenat G."/>
            <person name="Matthews L."/>
            <person name="McCorrison J."/>
            <person name="Monaghan E.L."/>
            <person name="Mun J.H."/>
            <person name="Najar F.Z."/>
            <person name="Nicholson C."/>
            <person name="Noirot C."/>
            <person name="O'Bleness M."/>
            <person name="Paule C.R."/>
            <person name="Poulain J."/>
            <person name="Prion F."/>
            <person name="Qin B."/>
            <person name="Qu C."/>
            <person name="Retzel E.F."/>
            <person name="Riddle C."/>
            <person name="Sallet E."/>
            <person name="Samain S."/>
            <person name="Samson N."/>
            <person name="Sanders I."/>
            <person name="Saurat O."/>
            <person name="Scarpelli C."/>
            <person name="Schiex T."/>
            <person name="Segurens B."/>
            <person name="Severin A.J."/>
            <person name="Sherrier D.J."/>
            <person name="Shi R."/>
            <person name="Sims S."/>
            <person name="Singer S.R."/>
            <person name="Sinharoy S."/>
            <person name="Sterck L."/>
            <person name="Viollet A."/>
            <person name="Wang B.B."/>
            <person name="Wang K."/>
            <person name="Wang M."/>
            <person name="Wang X."/>
            <person name="Warfsmann J."/>
            <person name="Weissenbach J."/>
            <person name="White D.D."/>
            <person name="White J.D."/>
            <person name="Wiley G.B."/>
            <person name="Wincker P."/>
            <person name="Xing Y."/>
            <person name="Yang L."/>
            <person name="Yao Z."/>
            <person name="Ying F."/>
            <person name="Zhai J."/>
            <person name="Zhou L."/>
            <person name="Zuber A."/>
            <person name="Denarie J."/>
            <person name="Dixon R.A."/>
            <person name="May G.D."/>
            <person name="Schwartz D.C."/>
            <person name="Rogers J."/>
            <person name="Quetier F."/>
            <person name="Town C.D."/>
            <person name="Roe B.A."/>
        </authorList>
    </citation>
    <scope>NUCLEOTIDE SEQUENCE [LARGE SCALE GENOMIC DNA]</scope>
    <source>
        <strain evidence="1">A17</strain>
        <strain evidence="2 3">cv. Jemalong A17</strain>
    </source>
</reference>
<name>A0A072UWQ6_MEDTR</name>
<proteinExistence type="predicted"/>
<evidence type="ECO:0000313" key="1">
    <source>
        <dbReference type="EMBL" id="KEH30285.1"/>
    </source>
</evidence>
<organism evidence="1 3">
    <name type="scientific">Medicago truncatula</name>
    <name type="common">Barrel medic</name>
    <name type="synonym">Medicago tribuloides</name>
    <dbReference type="NCBI Taxonomy" id="3880"/>
    <lineage>
        <taxon>Eukaryota</taxon>
        <taxon>Viridiplantae</taxon>
        <taxon>Streptophyta</taxon>
        <taxon>Embryophyta</taxon>
        <taxon>Tracheophyta</taxon>
        <taxon>Spermatophyta</taxon>
        <taxon>Magnoliopsida</taxon>
        <taxon>eudicotyledons</taxon>
        <taxon>Gunneridae</taxon>
        <taxon>Pentapetalae</taxon>
        <taxon>rosids</taxon>
        <taxon>fabids</taxon>
        <taxon>Fabales</taxon>
        <taxon>Fabaceae</taxon>
        <taxon>Papilionoideae</taxon>
        <taxon>50 kb inversion clade</taxon>
        <taxon>NPAAA clade</taxon>
        <taxon>Hologalegina</taxon>
        <taxon>IRL clade</taxon>
        <taxon>Trifolieae</taxon>
        <taxon>Medicago</taxon>
    </lineage>
</organism>
<dbReference type="EMBL" id="CM001220">
    <property type="protein sequence ID" value="KEH30285.1"/>
    <property type="molecule type" value="Genomic_DNA"/>
</dbReference>
<sequence length="199" mass="22625">MQANIYGLGRDSLVEETSKDTFVPQGCDDILIKSIGTSEHGGRVRDVEPGYTLSNYIGRSSRPTQTIDIKEKFDAEFIQKMVVEREWMQQALLEKFKTIGFAQTLQANEEIEHSSPEKVVVHGSTKGSCTTAQENYKEDSTVDNVQKLLCMLLRNQEDICIPLEHEPNVKRFFIPAKCIRDLLVGNAWLDFSILHLWCT</sequence>
<dbReference type="EnsemblPlants" id="KEH30285">
    <property type="protein sequence ID" value="KEH30285"/>
    <property type="gene ID" value="MTR_4g066310"/>
</dbReference>